<keyword evidence="1" id="KW-1133">Transmembrane helix</keyword>
<keyword evidence="4" id="KW-1185">Reference proteome</keyword>
<proteinExistence type="predicted"/>
<reference evidence="4" key="1">
    <citation type="journal article" date="2019" name="Int. J. Syst. Evol. Microbiol.">
        <title>The Global Catalogue of Microorganisms (GCM) 10K type strain sequencing project: providing services to taxonomists for standard genome sequencing and annotation.</title>
        <authorList>
            <consortium name="The Broad Institute Genomics Platform"/>
            <consortium name="The Broad Institute Genome Sequencing Center for Infectious Disease"/>
            <person name="Wu L."/>
            <person name="Ma J."/>
        </authorList>
    </citation>
    <scope>NUCLEOTIDE SEQUENCE [LARGE SCALE GENOMIC DNA]</scope>
    <source>
        <strain evidence="4">JCM 18326</strain>
    </source>
</reference>
<dbReference type="RefSeq" id="WP_345368428.1">
    <property type="nucleotide sequence ID" value="NZ_BAABJX010000002.1"/>
</dbReference>
<keyword evidence="1" id="KW-0812">Transmembrane</keyword>
<keyword evidence="2" id="KW-0732">Signal</keyword>
<feature type="signal peptide" evidence="2">
    <location>
        <begin position="1"/>
        <end position="22"/>
    </location>
</feature>
<protein>
    <submittedName>
        <fullName evidence="3">DUF2167 domain-containing protein</fullName>
    </submittedName>
</protein>
<keyword evidence="1" id="KW-0472">Membrane</keyword>
<dbReference type="EMBL" id="BAABJX010000002">
    <property type="protein sequence ID" value="GAA4820261.1"/>
    <property type="molecule type" value="Genomic_DNA"/>
</dbReference>
<sequence length="307" mass="34224">MNFLKTTFLTVLLVAFSLSTWAQEENVEEIALTAEEMNMLMYMDSVEKAMAYDTSGSVIALKGDIADIVVPQGFKYLNPEQSKYILTEVWGNPNGETLGMLFKNDAGIFFDDSYAINITYDESGYISDENANDMDYNELMEEMKASTAEENEARKEAGYGTMDIIGWASEPYYDPATKKLHWAKELFFEGSDANTLNYNLMVLGRKGYLELNFISDIQQLDMVKNDIPAIIPNVNFKDGYRYDQFDASIDKVAAYGIGGLIAGKILAKTGFFAILAKFGKVIFLGLAAIGGGIVKFFRGNKQEKENA</sequence>
<feature type="transmembrane region" description="Helical" evidence="1">
    <location>
        <begin position="271"/>
        <end position="294"/>
    </location>
</feature>
<accession>A0ABP9CZA1</accession>
<evidence type="ECO:0000313" key="3">
    <source>
        <dbReference type="EMBL" id="GAA4820261.1"/>
    </source>
</evidence>
<dbReference type="InterPro" id="IPR018682">
    <property type="entry name" value="DUF2167_membr"/>
</dbReference>
<dbReference type="Proteomes" id="UP001500298">
    <property type="component" value="Unassembled WGS sequence"/>
</dbReference>
<gene>
    <name evidence="3" type="ORF">GCM10023331_00790</name>
</gene>
<name>A0ABP9CZA1_9BACT</name>
<evidence type="ECO:0000256" key="2">
    <source>
        <dbReference type="SAM" id="SignalP"/>
    </source>
</evidence>
<organism evidence="3 4">
    <name type="scientific">Algivirga pacifica</name>
    <dbReference type="NCBI Taxonomy" id="1162670"/>
    <lineage>
        <taxon>Bacteria</taxon>
        <taxon>Pseudomonadati</taxon>
        <taxon>Bacteroidota</taxon>
        <taxon>Cytophagia</taxon>
        <taxon>Cytophagales</taxon>
        <taxon>Flammeovirgaceae</taxon>
        <taxon>Algivirga</taxon>
    </lineage>
</organism>
<comment type="caution">
    <text evidence="3">The sequence shown here is derived from an EMBL/GenBank/DDBJ whole genome shotgun (WGS) entry which is preliminary data.</text>
</comment>
<evidence type="ECO:0000256" key="1">
    <source>
        <dbReference type="SAM" id="Phobius"/>
    </source>
</evidence>
<evidence type="ECO:0000313" key="4">
    <source>
        <dbReference type="Proteomes" id="UP001500298"/>
    </source>
</evidence>
<feature type="chain" id="PRO_5047048814" evidence="2">
    <location>
        <begin position="23"/>
        <end position="307"/>
    </location>
</feature>
<dbReference type="Pfam" id="PF09935">
    <property type="entry name" value="DUF2167"/>
    <property type="match status" value="1"/>
</dbReference>